<name>A0A645INI6_9ZZZZ</name>
<reference evidence="1" key="1">
    <citation type="submission" date="2019-08" db="EMBL/GenBank/DDBJ databases">
        <authorList>
            <person name="Kucharzyk K."/>
            <person name="Murdoch R.W."/>
            <person name="Higgins S."/>
            <person name="Loffler F."/>
        </authorList>
    </citation>
    <scope>NUCLEOTIDE SEQUENCE</scope>
</reference>
<accession>A0A645INI6</accession>
<proteinExistence type="predicted"/>
<comment type="caution">
    <text evidence="1">The sequence shown here is derived from an EMBL/GenBank/DDBJ whole genome shotgun (WGS) entry which is preliminary data.</text>
</comment>
<dbReference type="AlphaFoldDB" id="A0A645INI6"/>
<gene>
    <name evidence="1" type="ORF">SDC9_200551</name>
</gene>
<evidence type="ECO:0000313" key="1">
    <source>
        <dbReference type="EMBL" id="MPN52888.1"/>
    </source>
</evidence>
<organism evidence="1">
    <name type="scientific">bioreactor metagenome</name>
    <dbReference type="NCBI Taxonomy" id="1076179"/>
    <lineage>
        <taxon>unclassified sequences</taxon>
        <taxon>metagenomes</taxon>
        <taxon>ecological metagenomes</taxon>
    </lineage>
</organism>
<sequence length="147" mass="16971">MIGRVERADAAAHGFRKRCFKICAPVIFQKTAEFHDFRRDDAVGCIASEVTIGIPRRPHRALVVQRGLEGEFRAFAKLPFILLAYFYDIACHLMSHDGWVMRHVRRDSFVLLPKDCAFIGGHADAVRNDFYKDFVFLDLRQVEFLKP</sequence>
<protein>
    <submittedName>
        <fullName evidence="1">Uncharacterized protein</fullName>
    </submittedName>
</protein>
<dbReference type="EMBL" id="VSSQ01119430">
    <property type="protein sequence ID" value="MPN52888.1"/>
    <property type="molecule type" value="Genomic_DNA"/>
</dbReference>